<dbReference type="RefSeq" id="WP_157741696.1">
    <property type="nucleotide sequence ID" value="NZ_JBHRWG010000004.1"/>
</dbReference>
<keyword evidence="2" id="KW-1185">Reference proteome</keyword>
<reference evidence="2" key="1">
    <citation type="submission" date="2016-06" db="EMBL/GenBank/DDBJ databases">
        <authorList>
            <person name="Varghese N."/>
        </authorList>
    </citation>
    <scope>NUCLEOTIDE SEQUENCE [LARGE SCALE GENOMIC DNA]</scope>
    <source>
        <strain evidence="2">DSM 45344</strain>
    </source>
</reference>
<dbReference type="STRING" id="307121.GA0070620_4640"/>
<dbReference type="EMBL" id="LT598496">
    <property type="protein sequence ID" value="SBV29075.1"/>
    <property type="molecule type" value="Genomic_DNA"/>
</dbReference>
<evidence type="ECO:0000313" key="2">
    <source>
        <dbReference type="Proteomes" id="UP000199393"/>
    </source>
</evidence>
<dbReference type="Proteomes" id="UP000199393">
    <property type="component" value="Chromosome I"/>
</dbReference>
<name>A0A1C3N909_9ACTN</name>
<organism evidence="1 2">
    <name type="scientific">Micromonospora krabiensis</name>
    <dbReference type="NCBI Taxonomy" id="307121"/>
    <lineage>
        <taxon>Bacteria</taxon>
        <taxon>Bacillati</taxon>
        <taxon>Actinomycetota</taxon>
        <taxon>Actinomycetes</taxon>
        <taxon>Micromonosporales</taxon>
        <taxon>Micromonosporaceae</taxon>
        <taxon>Micromonospora</taxon>
    </lineage>
</organism>
<dbReference type="AlphaFoldDB" id="A0A1C3N909"/>
<sequence length="52" mass="5190">MPKPLTLMMAAVVGAALAVLALGAVTQQLVVSSGTAASQADDNADPEFYGAR</sequence>
<accession>A0A1C3N909</accession>
<evidence type="ECO:0000313" key="1">
    <source>
        <dbReference type="EMBL" id="SBV29075.1"/>
    </source>
</evidence>
<gene>
    <name evidence="1" type="ORF">GA0070620_4640</name>
</gene>
<protein>
    <submittedName>
        <fullName evidence="1">Uncharacterized protein</fullName>
    </submittedName>
</protein>
<proteinExistence type="predicted"/>